<dbReference type="Proteomes" id="UP000024533">
    <property type="component" value="Unassembled WGS sequence"/>
</dbReference>
<organism evidence="1 2">
    <name type="scientific">Trichophyton interdigitale (strain MR816)</name>
    <dbReference type="NCBI Taxonomy" id="1215338"/>
    <lineage>
        <taxon>Eukaryota</taxon>
        <taxon>Fungi</taxon>
        <taxon>Dikarya</taxon>
        <taxon>Ascomycota</taxon>
        <taxon>Pezizomycotina</taxon>
        <taxon>Eurotiomycetes</taxon>
        <taxon>Eurotiomycetidae</taxon>
        <taxon>Onygenales</taxon>
        <taxon>Arthrodermataceae</taxon>
        <taxon>Trichophyton</taxon>
    </lineage>
</organism>
<dbReference type="AlphaFoldDB" id="A0A059JEH6"/>
<keyword evidence="2" id="KW-1185">Reference proteome</keyword>
<sequence length="221" mass="24911">MDSKRKAVNKLPKELRRIPGYNVSNKCRLDLGRHANYESALVSDQNSVPGHDRILHETSLVIVNSQPAQTYTQPSYLSELDVREYVSAGTSNSIHENSCVRSSSKVARVSSSSHPAMYSTGYHWMPISNSNETRSSHQASLPGYQYKHFGQTTGTRECPAATSQYHELQAGFMASKGLSYSMRRYLETNPQSHETNRALEEIDRYFPQQVPSNSFIDRPGY</sequence>
<reference evidence="1 2" key="1">
    <citation type="submission" date="2014-02" db="EMBL/GenBank/DDBJ databases">
        <title>The Genome Sequence of Trichophyton interdigitale MR816.</title>
        <authorList>
            <consortium name="The Broad Institute Genomics Platform"/>
            <person name="Cuomo C.A."/>
            <person name="White T.C."/>
            <person name="Graser Y."/>
            <person name="Martinez-Rossi N."/>
            <person name="Heitman J."/>
            <person name="Young S.K."/>
            <person name="Zeng Q."/>
            <person name="Gargeya S."/>
            <person name="Abouelleil A."/>
            <person name="Alvarado L."/>
            <person name="Chapman S.B."/>
            <person name="Gainer-Dewar J."/>
            <person name="Goldberg J."/>
            <person name="Griggs A."/>
            <person name="Gujja S."/>
            <person name="Hansen M."/>
            <person name="Howarth C."/>
            <person name="Imamovic A."/>
            <person name="Larimer J."/>
            <person name="Martinez D."/>
            <person name="Murphy C."/>
            <person name="Pearson M.D."/>
            <person name="Persinoti G."/>
            <person name="Poon T."/>
            <person name="Priest M."/>
            <person name="Roberts A.D."/>
            <person name="Saif S."/>
            <person name="Shea T.D."/>
            <person name="Sykes S.N."/>
            <person name="Wortman J."/>
            <person name="Nusbaum C."/>
            <person name="Birren B."/>
        </authorList>
    </citation>
    <scope>NUCLEOTIDE SEQUENCE [LARGE SCALE GENOMIC DNA]</scope>
    <source>
        <strain evidence="1 2">MR816</strain>
    </source>
</reference>
<comment type="caution">
    <text evidence="1">The sequence shown here is derived from an EMBL/GenBank/DDBJ whole genome shotgun (WGS) entry which is preliminary data.</text>
</comment>
<dbReference type="HOGENOM" id="CLU_1251460_0_0_1"/>
<evidence type="ECO:0000313" key="2">
    <source>
        <dbReference type="Proteomes" id="UP000024533"/>
    </source>
</evidence>
<name>A0A059JEH6_TRIIM</name>
<evidence type="ECO:0000313" key="1">
    <source>
        <dbReference type="EMBL" id="KDB26174.1"/>
    </source>
</evidence>
<accession>A0A059JEH6</accession>
<dbReference type="OMA" id="SIHENSC"/>
<proteinExistence type="predicted"/>
<dbReference type="OrthoDB" id="4172788at2759"/>
<dbReference type="EMBL" id="AOKY01000155">
    <property type="protein sequence ID" value="KDB26174.1"/>
    <property type="molecule type" value="Genomic_DNA"/>
</dbReference>
<protein>
    <submittedName>
        <fullName evidence="1">Uncharacterized protein</fullName>
    </submittedName>
</protein>
<gene>
    <name evidence="1" type="ORF">H109_02023</name>
</gene>